<dbReference type="Pfam" id="PF12796">
    <property type="entry name" value="Ank_2"/>
    <property type="match status" value="4"/>
</dbReference>
<keyword evidence="4" id="KW-0501">Molybdenum cofactor biosynthesis</keyword>
<dbReference type="Gene3D" id="2.40.340.10">
    <property type="entry name" value="MoeA, C-terminal, domain IV"/>
    <property type="match status" value="1"/>
</dbReference>
<sequence length="1073" mass="118429">MQQALQILEEIVGLNLDKLRSIEQKQTNNLKELIGYVLAETLLAFRPVPNFRASVMDGYAIISSDGKGPRKVVGAFNAGKATSNGHKMLESGQCVRISTGAKLPEEADAVVRLEDTEVLEEDDDGKEILIDIGINPKRGQYIREIGSDIAKDELLLAKGIRLGASEIGLLALSGRKTVLVYSKPKICVLSSGDELIDFINLPNNGDNEWPIDGVIDTNRPVLISLLLEEGFHPIDCGIAKDSEEELINSIKNAFSKSDILVISGGVSMGEKDLLKSILNKHFNLKINFGRVYMKPGLPSTFASGIGLDGRPKLVFGLPGNPVSAFVTSHLFVIPQLRRIAGLDINWENIKINVELSNSIPFLDSRPEYCRAIYLHPNKLNSIPSIPKVKCLFKNKISSNLLSTRSANLLLELPSKEEEEKKGNFSGIKSGDFINALIIGKLNKNKMKLTTDYERDQQCAFRRRTQTQQGIQDLPEKCPCEALAERVLAGESPAQVHRWALHNQPPKFLRQLIRCLAPPSVVQSEALIGQFSHSANQLWATAGMAVPAGDNDDGQFGKFSFDSLERSKPAANAVQCCEHKPLFLAILVAERGGILLYYKGNWGIPLANIKDSKGQNPLHLAVQRQATNSVQELLQLLPRDKILEKDLKGINSLHLAATQKSSKILKLLLEILESEDLQLKSIDKEGMTPLHLAAAAGSEQCCELLLAPNWRLPVDSRDNLGRTPLHLAAWCRVGTNVVKLLMAKKSIAATARDQQGWTPLHIAVMANNRPLLEKLLEAMGPAGAQIFDHDSRTPLHYAVLYDRTEIAKLLTIQAGATNDTRDRFNVTPAHYAAACGSISTLKAVLCDREGQQQPVDSEGRTPFMWAVIGQNEKLVLQMLSNKTRASQLLACKDHFKRNCLHLAALRGGVEMCKLLVASNNTLNVETDENGATPEHLAAGQGNSELVLWFGYQRGHLSPPLDGMDRTPFFYACLGGQVSTVEAMVNKIHNFLKNSKKNFYFFYLQSLHITPEHIDNLGRSALHCAVISGSLNCVKALIESKLYFNINLADNNNKTPLDIAKEYKMVEIIRYLERK</sequence>
<dbReference type="SMART" id="SM00852">
    <property type="entry name" value="MoCF_biosynth"/>
    <property type="match status" value="1"/>
</dbReference>
<dbReference type="SMART" id="SM00248">
    <property type="entry name" value="ANK"/>
    <property type="match status" value="13"/>
</dbReference>
<dbReference type="OrthoDB" id="4349954at2759"/>
<dbReference type="PANTHER" id="PTHR10192:SF5">
    <property type="entry name" value="GEPHYRIN"/>
    <property type="match status" value="1"/>
</dbReference>
<dbReference type="GO" id="GO:0006777">
    <property type="term" value="P:Mo-molybdopterin cofactor biosynthetic process"/>
    <property type="evidence" value="ECO:0007669"/>
    <property type="project" value="UniProtKB-KW"/>
</dbReference>
<dbReference type="InterPro" id="IPR036688">
    <property type="entry name" value="MoeA_C_domain_IV_sf"/>
</dbReference>
<dbReference type="GO" id="GO:0061599">
    <property type="term" value="F:molybdopterin molybdotransferase activity"/>
    <property type="evidence" value="ECO:0007669"/>
    <property type="project" value="TreeGrafter"/>
</dbReference>
<dbReference type="Gene3D" id="3.40.980.10">
    <property type="entry name" value="MoaB/Mog-like domain"/>
    <property type="match status" value="1"/>
</dbReference>
<dbReference type="GO" id="GO:0098970">
    <property type="term" value="P:postsynaptic neurotransmitter receptor diffusion trapping"/>
    <property type="evidence" value="ECO:0007669"/>
    <property type="project" value="TreeGrafter"/>
</dbReference>
<dbReference type="GO" id="GO:0097112">
    <property type="term" value="P:gamma-aminobutyric acid receptor clustering"/>
    <property type="evidence" value="ECO:0007669"/>
    <property type="project" value="TreeGrafter"/>
</dbReference>
<comment type="similarity">
    <text evidence="2">In the N-terminal section; belongs to the MoaB/Mog family.</text>
</comment>
<protein>
    <recommendedName>
        <fullName evidence="6">MoaB/Mog domain-containing protein</fullName>
    </recommendedName>
</protein>
<feature type="repeat" description="ANK" evidence="5">
    <location>
        <begin position="754"/>
        <end position="776"/>
    </location>
</feature>
<evidence type="ECO:0000256" key="3">
    <source>
        <dbReference type="ARBA" id="ARBA00008339"/>
    </source>
</evidence>
<feature type="domain" description="MoaB/Mog" evidence="6">
    <location>
        <begin position="187"/>
        <end position="338"/>
    </location>
</feature>
<evidence type="ECO:0000256" key="4">
    <source>
        <dbReference type="ARBA" id="ARBA00023150"/>
    </source>
</evidence>
<dbReference type="InterPro" id="IPR036425">
    <property type="entry name" value="MoaB/Mog-like_dom_sf"/>
</dbReference>
<dbReference type="GO" id="GO:0007529">
    <property type="term" value="P:establishment of synaptic specificity at neuromuscular junction"/>
    <property type="evidence" value="ECO:0007669"/>
    <property type="project" value="TreeGrafter"/>
</dbReference>
<evidence type="ECO:0000259" key="6">
    <source>
        <dbReference type="SMART" id="SM00852"/>
    </source>
</evidence>
<dbReference type="FunFam" id="2.170.190.11:FF:000001">
    <property type="entry name" value="Molybdopterin molybdenumtransferase"/>
    <property type="match status" value="1"/>
</dbReference>
<dbReference type="InterPro" id="IPR001453">
    <property type="entry name" value="MoaB/Mog_dom"/>
</dbReference>
<dbReference type="Gene3D" id="2.170.190.11">
    <property type="entry name" value="Molybdopterin biosynthesis moea protein, domain 3"/>
    <property type="match status" value="1"/>
</dbReference>
<dbReference type="Proteomes" id="UP000580250">
    <property type="component" value="Unassembled WGS sequence"/>
</dbReference>
<reference evidence="7 8" key="1">
    <citation type="submission" date="2020-08" db="EMBL/GenBank/DDBJ databases">
        <authorList>
            <person name="Koutsovoulos G."/>
            <person name="Danchin GJ E."/>
        </authorList>
    </citation>
    <scope>NUCLEOTIDE SEQUENCE [LARGE SCALE GENOMIC DNA]</scope>
</reference>
<dbReference type="Pfam" id="PF00994">
    <property type="entry name" value="MoCF_biosynth"/>
    <property type="match status" value="1"/>
</dbReference>
<dbReference type="EMBL" id="CAJEWN010000002">
    <property type="protein sequence ID" value="CAD2123898.1"/>
    <property type="molecule type" value="Genomic_DNA"/>
</dbReference>
<dbReference type="InterPro" id="IPR005110">
    <property type="entry name" value="MoeA_linker/N"/>
</dbReference>
<dbReference type="AlphaFoldDB" id="A0A6V7TJE0"/>
<dbReference type="SUPFAM" id="SSF53218">
    <property type="entry name" value="Molybdenum cofactor biosynthesis proteins"/>
    <property type="match status" value="1"/>
</dbReference>
<organism evidence="7 8">
    <name type="scientific">Meloidogyne enterolobii</name>
    <name type="common">Root-knot nematode worm</name>
    <name type="synonym">Meloidogyne mayaguensis</name>
    <dbReference type="NCBI Taxonomy" id="390850"/>
    <lineage>
        <taxon>Eukaryota</taxon>
        <taxon>Metazoa</taxon>
        <taxon>Ecdysozoa</taxon>
        <taxon>Nematoda</taxon>
        <taxon>Chromadorea</taxon>
        <taxon>Rhabditida</taxon>
        <taxon>Tylenchina</taxon>
        <taxon>Tylenchomorpha</taxon>
        <taxon>Tylenchoidea</taxon>
        <taxon>Meloidogynidae</taxon>
        <taxon>Meloidogyninae</taxon>
        <taxon>Meloidogyne</taxon>
    </lineage>
</organism>
<evidence type="ECO:0000256" key="5">
    <source>
        <dbReference type="PROSITE-ProRule" id="PRU00023"/>
    </source>
</evidence>
<dbReference type="FunFam" id="3.40.980.10:FF:000001">
    <property type="entry name" value="Molybdopterin molybdenumtransferase"/>
    <property type="match status" value="1"/>
</dbReference>
<evidence type="ECO:0000256" key="1">
    <source>
        <dbReference type="ARBA" id="ARBA00005046"/>
    </source>
</evidence>
<dbReference type="Gene3D" id="3.90.105.10">
    <property type="entry name" value="Molybdopterin biosynthesis moea protein, domain 2"/>
    <property type="match status" value="1"/>
</dbReference>
<dbReference type="PROSITE" id="PS50297">
    <property type="entry name" value="ANK_REP_REGION"/>
    <property type="match status" value="2"/>
</dbReference>
<dbReference type="SUPFAM" id="SSF63882">
    <property type="entry name" value="MoeA N-terminal region -like"/>
    <property type="match status" value="1"/>
</dbReference>
<dbReference type="InterPro" id="IPR008284">
    <property type="entry name" value="MoCF_biosynth_CS"/>
</dbReference>
<dbReference type="PROSITE" id="PS01079">
    <property type="entry name" value="MOCF_BIOSYNTHESIS_2"/>
    <property type="match status" value="1"/>
</dbReference>
<dbReference type="SUPFAM" id="SSF48403">
    <property type="entry name" value="Ankyrin repeat"/>
    <property type="match status" value="2"/>
</dbReference>
<accession>A0A6V7TJE0</accession>
<dbReference type="Pfam" id="PF00023">
    <property type="entry name" value="Ank"/>
    <property type="match status" value="1"/>
</dbReference>
<dbReference type="PANTHER" id="PTHR10192">
    <property type="entry name" value="MOLYBDOPTERIN BIOSYNTHESIS PROTEIN"/>
    <property type="match status" value="1"/>
</dbReference>
<dbReference type="InterPro" id="IPR036770">
    <property type="entry name" value="Ankyrin_rpt-contain_sf"/>
</dbReference>
<gene>
    <name evidence="7" type="ORF">MENT_LOCUS646</name>
</gene>
<dbReference type="GO" id="GO:0072579">
    <property type="term" value="P:glycine receptor clustering"/>
    <property type="evidence" value="ECO:0007669"/>
    <property type="project" value="TreeGrafter"/>
</dbReference>
<comment type="similarity">
    <text evidence="3">In the C-terminal section; belongs to the MoeA family.</text>
</comment>
<proteinExistence type="inferred from homology"/>
<dbReference type="PROSITE" id="PS50088">
    <property type="entry name" value="ANK_REPEAT"/>
    <property type="match status" value="3"/>
</dbReference>
<dbReference type="CDD" id="cd00887">
    <property type="entry name" value="MoeA"/>
    <property type="match status" value="1"/>
</dbReference>
<dbReference type="InterPro" id="IPR036135">
    <property type="entry name" value="MoeA_linker/N_sf"/>
</dbReference>
<name>A0A6V7TJE0_MELEN</name>
<keyword evidence="5" id="KW-0040">ANK repeat</keyword>
<dbReference type="GO" id="GO:0030425">
    <property type="term" value="C:dendrite"/>
    <property type="evidence" value="ECO:0007669"/>
    <property type="project" value="TreeGrafter"/>
</dbReference>
<comment type="pathway">
    <text evidence="1">Cofactor biosynthesis; molybdopterin biosynthesis.</text>
</comment>
<dbReference type="Gene3D" id="1.25.40.20">
    <property type="entry name" value="Ankyrin repeat-containing domain"/>
    <property type="match status" value="3"/>
</dbReference>
<dbReference type="GO" id="GO:0099634">
    <property type="term" value="C:postsynaptic specialization membrane"/>
    <property type="evidence" value="ECO:0007669"/>
    <property type="project" value="GOC"/>
</dbReference>
<feature type="repeat" description="ANK" evidence="5">
    <location>
        <begin position="789"/>
        <end position="822"/>
    </location>
</feature>
<comment type="caution">
    <text evidence="7">The sequence shown here is derived from an EMBL/GenBank/DDBJ whole genome shotgun (WGS) entry which is preliminary data.</text>
</comment>
<feature type="repeat" description="ANK" evidence="5">
    <location>
        <begin position="684"/>
        <end position="705"/>
    </location>
</feature>
<dbReference type="InterPro" id="IPR038987">
    <property type="entry name" value="MoeA-like"/>
</dbReference>
<evidence type="ECO:0000256" key="2">
    <source>
        <dbReference type="ARBA" id="ARBA00007589"/>
    </source>
</evidence>
<dbReference type="InterPro" id="IPR002110">
    <property type="entry name" value="Ankyrin_rpt"/>
</dbReference>
<dbReference type="GO" id="GO:0005829">
    <property type="term" value="C:cytosol"/>
    <property type="evidence" value="ECO:0007669"/>
    <property type="project" value="TreeGrafter"/>
</dbReference>
<evidence type="ECO:0000313" key="7">
    <source>
        <dbReference type="EMBL" id="CAD2123898.1"/>
    </source>
</evidence>
<evidence type="ECO:0000313" key="8">
    <source>
        <dbReference type="Proteomes" id="UP000580250"/>
    </source>
</evidence>
<dbReference type="Pfam" id="PF03453">
    <property type="entry name" value="MoeA_N"/>
    <property type="match status" value="1"/>
</dbReference>